<keyword evidence="10" id="KW-1185">Reference proteome</keyword>
<accession>A0A7X3SRG1</accession>
<comment type="similarity">
    <text evidence="5">Belongs to the TIM14 family.</text>
</comment>
<evidence type="ECO:0000259" key="8">
    <source>
        <dbReference type="PROSITE" id="PS50076"/>
    </source>
</evidence>
<dbReference type="CDD" id="cd06257">
    <property type="entry name" value="DnaJ"/>
    <property type="match status" value="1"/>
</dbReference>
<feature type="domain" description="J" evidence="8">
    <location>
        <begin position="183"/>
        <end position="236"/>
    </location>
</feature>
<dbReference type="PANTHER" id="PTHR12763">
    <property type="match status" value="1"/>
</dbReference>
<proteinExistence type="inferred from homology"/>
<dbReference type="OrthoDB" id="9811070at2"/>
<evidence type="ECO:0000256" key="3">
    <source>
        <dbReference type="ARBA" id="ARBA00022989"/>
    </source>
</evidence>
<reference evidence="9 10" key="1">
    <citation type="submission" date="2019-12" db="EMBL/GenBank/DDBJ databases">
        <authorList>
            <person name="Yuan C.-G."/>
        </authorList>
    </citation>
    <scope>NUCLEOTIDE SEQUENCE [LARGE SCALE GENOMIC DNA]</scope>
    <source>
        <strain evidence="9 10">KCTC 23863</strain>
    </source>
</reference>
<evidence type="ECO:0000313" key="10">
    <source>
        <dbReference type="Proteomes" id="UP000436483"/>
    </source>
</evidence>
<dbReference type="Gene3D" id="1.10.287.110">
    <property type="entry name" value="DnaJ domain"/>
    <property type="match status" value="1"/>
</dbReference>
<keyword evidence="2 7" id="KW-0812">Transmembrane</keyword>
<name>A0A7X3SRG1_9HYPH</name>
<dbReference type="InterPro" id="IPR036869">
    <property type="entry name" value="J_dom_sf"/>
</dbReference>
<dbReference type="PANTHER" id="PTHR12763:SF28">
    <property type="entry name" value="GEO10507P1-RELATED"/>
    <property type="match status" value="1"/>
</dbReference>
<reference evidence="9 10" key="2">
    <citation type="submission" date="2020-01" db="EMBL/GenBank/DDBJ databases">
        <title>Microvirga sp. nov., an arsenate reduction bacterium isolated from Tibet hotspring sediments.</title>
        <authorList>
            <person name="Xian W.-D."/>
            <person name="Li W.-J."/>
        </authorList>
    </citation>
    <scope>NUCLEOTIDE SEQUENCE [LARGE SCALE GENOMIC DNA]</scope>
    <source>
        <strain evidence="9 10">KCTC 23863</strain>
    </source>
</reference>
<dbReference type="SUPFAM" id="SSF46565">
    <property type="entry name" value="Chaperone J-domain"/>
    <property type="match status" value="1"/>
</dbReference>
<keyword evidence="3 7" id="KW-1133">Transmembrane helix</keyword>
<evidence type="ECO:0000313" key="9">
    <source>
        <dbReference type="EMBL" id="MXQ14537.1"/>
    </source>
</evidence>
<evidence type="ECO:0000256" key="2">
    <source>
        <dbReference type="ARBA" id="ARBA00022692"/>
    </source>
</evidence>
<comment type="caution">
    <text evidence="9">The sequence shown here is derived from an EMBL/GenBank/DDBJ whole genome shotgun (WGS) entry which is preliminary data.</text>
</comment>
<evidence type="ECO:0000256" key="6">
    <source>
        <dbReference type="SAM" id="MobiDB-lite"/>
    </source>
</evidence>
<dbReference type="InterPro" id="IPR001623">
    <property type="entry name" value="DnaJ_domain"/>
</dbReference>
<organism evidence="9 10">
    <name type="scientific">Microvirga makkahensis</name>
    <dbReference type="NCBI Taxonomy" id="1128670"/>
    <lineage>
        <taxon>Bacteria</taxon>
        <taxon>Pseudomonadati</taxon>
        <taxon>Pseudomonadota</taxon>
        <taxon>Alphaproteobacteria</taxon>
        <taxon>Hyphomicrobiales</taxon>
        <taxon>Methylobacteriaceae</taxon>
        <taxon>Microvirga</taxon>
    </lineage>
</organism>
<dbReference type="PROSITE" id="PS50076">
    <property type="entry name" value="DNAJ_2"/>
    <property type="match status" value="1"/>
</dbReference>
<dbReference type="Proteomes" id="UP000436483">
    <property type="component" value="Unassembled WGS sequence"/>
</dbReference>
<dbReference type="EMBL" id="WURB01000037">
    <property type="protein sequence ID" value="MXQ14537.1"/>
    <property type="molecule type" value="Genomic_DNA"/>
</dbReference>
<dbReference type="FunFam" id="1.10.287.110:FF:000001">
    <property type="entry name" value="Import inner membrane translocase subunit tim14"/>
    <property type="match status" value="1"/>
</dbReference>
<feature type="region of interest" description="Disordered" evidence="6">
    <location>
        <begin position="160"/>
        <end position="181"/>
    </location>
</feature>
<gene>
    <name evidence="9" type="ORF">GR328_24415</name>
</gene>
<sequence>MTLFLGIAAVVILWWILNGFAHANTARLAKTIRIVGGILILGAAVLLGLRGRIDMALLLGSVGAWLLGWGSFRLPGLGGHSQPTSGGTSRVRSASIEMELDHDTGDMNGTVLAGTFAGQGLSTLDLAQLQHLLRECGSDDPDGVRLLEAYLDRRFPDWRTRTREDEQTQAGPRPSSGTMTEEEACQILDIRPGADAEEIRQAYRNLMKKLHPDQGGSAYLAARVNQAKDVLLKRQH</sequence>
<keyword evidence="4 7" id="KW-0472">Membrane</keyword>
<evidence type="ECO:0000256" key="4">
    <source>
        <dbReference type="ARBA" id="ARBA00023136"/>
    </source>
</evidence>
<comment type="subcellular location">
    <subcellularLocation>
        <location evidence="1">Membrane</location>
        <topology evidence="1">Single-pass membrane protein</topology>
    </subcellularLocation>
</comment>
<protein>
    <submittedName>
        <fullName evidence="9">DnaJ domain-containing protein</fullName>
    </submittedName>
</protein>
<dbReference type="GO" id="GO:0016020">
    <property type="term" value="C:membrane"/>
    <property type="evidence" value="ECO:0007669"/>
    <property type="project" value="UniProtKB-SubCell"/>
</dbReference>
<dbReference type="Pfam" id="PF00226">
    <property type="entry name" value="DnaJ"/>
    <property type="match status" value="1"/>
</dbReference>
<evidence type="ECO:0000256" key="5">
    <source>
        <dbReference type="ARBA" id="ARBA00038105"/>
    </source>
</evidence>
<evidence type="ECO:0000256" key="7">
    <source>
        <dbReference type="SAM" id="Phobius"/>
    </source>
</evidence>
<dbReference type="RefSeq" id="WP_160888258.1">
    <property type="nucleotide sequence ID" value="NZ_WURB01000037.1"/>
</dbReference>
<evidence type="ECO:0000256" key="1">
    <source>
        <dbReference type="ARBA" id="ARBA00004167"/>
    </source>
</evidence>
<feature type="transmembrane region" description="Helical" evidence="7">
    <location>
        <begin position="31"/>
        <end position="49"/>
    </location>
</feature>
<dbReference type="AlphaFoldDB" id="A0A7X3SRG1"/>
<dbReference type="SMART" id="SM00271">
    <property type="entry name" value="DnaJ"/>
    <property type="match status" value="1"/>
</dbReference>